<comment type="caution">
    <text evidence="1">The sequence shown here is derived from an EMBL/GenBank/DDBJ whole genome shotgun (WGS) entry which is preliminary data.</text>
</comment>
<evidence type="ECO:0000313" key="1">
    <source>
        <dbReference type="EMBL" id="CAD8129525.1"/>
    </source>
</evidence>
<dbReference type="OrthoDB" id="10688904at2759"/>
<dbReference type="PANTHER" id="PTHR33706:SF1">
    <property type="entry name" value="TPR REPEAT PROTEIN"/>
    <property type="match status" value="1"/>
</dbReference>
<dbReference type="EMBL" id="CAJJDN010000227">
    <property type="protein sequence ID" value="CAD8129525.1"/>
    <property type="molecule type" value="Genomic_DNA"/>
</dbReference>
<sequence length="453" mass="53326">MFCNLLRRLLGNVNIIEYMKYIHICVHFRGGGLYDQGGCQKKIGIWGVLYENFEYGRPVIYRGEYNANGTKVGRWDIIKFNRYMRELQIGCINFDENGNAIYKSEFFVGSYKNSLKVGRWHFIYNGEKMQIIICIRKIIFIYFSIYFSGGGSYDQEGNQIKIKSGWNWMNSLVQIQMKQVDFWCFGFQLGYQLNKIQLIINFIFFGKIINPGLWTKQFFQIYSSFCKFRRNKQIMNIQISGGSYDQKGNLKRLESGQIWMKSLTIRKKSLILVNIIKMYKGQQMGHMYCEQRKEKYQQMYAPLSIQKNVMSIKYMCVFRGGGSYDQEGNCKKIGKWVELDEEFSSAKQITYNGQYNKKGMKVGAWIEMDLRIIKQEEKRNMKIEKSIQILILHQYLNVLQFANYNCCLSSHTGLPFINFCLSSQMKKLSINFQSFQQILKKIKKKKLSTSNIG</sequence>
<dbReference type="AlphaFoldDB" id="A0A8S1RRI7"/>
<gene>
    <name evidence="1" type="ORF">PSON_ATCC_30995.1.T2270016</name>
</gene>
<protein>
    <submittedName>
        <fullName evidence="1">Uncharacterized protein</fullName>
    </submittedName>
</protein>
<reference evidence="1" key="1">
    <citation type="submission" date="2021-01" db="EMBL/GenBank/DDBJ databases">
        <authorList>
            <consortium name="Genoscope - CEA"/>
            <person name="William W."/>
        </authorList>
    </citation>
    <scope>NUCLEOTIDE SEQUENCE</scope>
</reference>
<accession>A0A8S1RRI7</accession>
<evidence type="ECO:0000313" key="2">
    <source>
        <dbReference type="Proteomes" id="UP000692954"/>
    </source>
</evidence>
<name>A0A8S1RRI7_9CILI</name>
<dbReference type="Proteomes" id="UP000692954">
    <property type="component" value="Unassembled WGS sequence"/>
</dbReference>
<keyword evidence="2" id="KW-1185">Reference proteome</keyword>
<proteinExistence type="predicted"/>
<organism evidence="1 2">
    <name type="scientific">Paramecium sonneborni</name>
    <dbReference type="NCBI Taxonomy" id="65129"/>
    <lineage>
        <taxon>Eukaryota</taxon>
        <taxon>Sar</taxon>
        <taxon>Alveolata</taxon>
        <taxon>Ciliophora</taxon>
        <taxon>Intramacronucleata</taxon>
        <taxon>Oligohymenophorea</taxon>
        <taxon>Peniculida</taxon>
        <taxon>Parameciidae</taxon>
        <taxon>Paramecium</taxon>
    </lineage>
</organism>
<dbReference type="PANTHER" id="PTHR33706">
    <property type="entry name" value="MORN VARIANT REPEAT PROTEIN"/>
    <property type="match status" value="1"/>
</dbReference>